<feature type="region of interest" description="Disordered" evidence="7">
    <location>
        <begin position="24"/>
        <end position="50"/>
    </location>
</feature>
<dbReference type="SUPFAM" id="SSF54534">
    <property type="entry name" value="FKBP-like"/>
    <property type="match status" value="2"/>
</dbReference>
<dbReference type="KEGG" id="iva:Isova_2254"/>
<sequence length="321" mass="32989">MKHRTSAGVAALAVSVALALTACSSDDGASDAPSESPSSTAATDAPTPTAEDVTALEAVEVSGDAGAEPELVFEAPLEVSVPTSRVVDEGDGAELVAGNQVTMEFVAYQGDGTRLGSSWENGTPETFLLGDAQYDLLTQPLEGQKVGTRILLANPSADAEGNPATVLNLVEITDTQEVPSRAEGEAVEPAEGLPTVTLGENGEPSVEIPEGYEAPGELVVQTLIKGDGPEVTEEQSVIAHYTGWTLDGQVFDSSWERGSPTSFSLQMVIPGWTQGIAGQTVGSQVLLVIPSDLAYGEQGTPDGSIPPNSPLVFVVDILGAS</sequence>
<dbReference type="PROSITE" id="PS51257">
    <property type="entry name" value="PROKAR_LIPOPROTEIN"/>
    <property type="match status" value="1"/>
</dbReference>
<evidence type="ECO:0000256" key="2">
    <source>
        <dbReference type="ARBA" id="ARBA00006577"/>
    </source>
</evidence>
<dbReference type="HOGENOM" id="CLU_053307_0_0_11"/>
<dbReference type="STRING" id="743718.Isova_2254"/>
<evidence type="ECO:0000313" key="11">
    <source>
        <dbReference type="Proteomes" id="UP000009236"/>
    </source>
</evidence>
<dbReference type="EC" id="5.2.1.8" evidence="3 6"/>
<keyword evidence="5 6" id="KW-0413">Isomerase</keyword>
<feature type="chain" id="PRO_5039222113" description="peptidylprolyl isomerase" evidence="8">
    <location>
        <begin position="25"/>
        <end position="321"/>
    </location>
</feature>
<dbReference type="RefSeq" id="WP_013839365.1">
    <property type="nucleotide sequence ID" value="NC_015588.1"/>
</dbReference>
<gene>
    <name evidence="10" type="ordered locus">Isova_2254</name>
</gene>
<comment type="similarity">
    <text evidence="2">Belongs to the FKBP-type PPIase family.</text>
</comment>
<organism evidence="11">
    <name type="scientific">Isoptericola variabilis (strain 225)</name>
    <dbReference type="NCBI Taxonomy" id="743718"/>
    <lineage>
        <taxon>Bacteria</taxon>
        <taxon>Bacillati</taxon>
        <taxon>Actinomycetota</taxon>
        <taxon>Actinomycetes</taxon>
        <taxon>Micrococcales</taxon>
        <taxon>Promicromonosporaceae</taxon>
        <taxon>Isoptericola</taxon>
    </lineage>
</organism>
<name>F6FR24_ISOV2</name>
<evidence type="ECO:0000313" key="10">
    <source>
        <dbReference type="EMBL" id="AEG44974.1"/>
    </source>
</evidence>
<proteinExistence type="inferred from homology"/>
<feature type="domain" description="PPIase FKBP-type" evidence="9">
    <location>
        <begin position="234"/>
        <end position="321"/>
    </location>
</feature>
<evidence type="ECO:0000256" key="1">
    <source>
        <dbReference type="ARBA" id="ARBA00000971"/>
    </source>
</evidence>
<dbReference type="Proteomes" id="UP000009236">
    <property type="component" value="Chromosome"/>
</dbReference>
<dbReference type="AlphaFoldDB" id="F6FR24"/>
<accession>F6FR24</accession>
<evidence type="ECO:0000256" key="8">
    <source>
        <dbReference type="SAM" id="SignalP"/>
    </source>
</evidence>
<dbReference type="Gene3D" id="3.10.50.40">
    <property type="match status" value="2"/>
</dbReference>
<keyword evidence="4 6" id="KW-0697">Rotamase</keyword>
<dbReference type="PANTHER" id="PTHR43811:SF19">
    <property type="entry name" value="39 KDA FK506-BINDING NUCLEAR PROTEIN"/>
    <property type="match status" value="1"/>
</dbReference>
<dbReference type="eggNOG" id="COG0545">
    <property type="taxonomic scope" value="Bacteria"/>
</dbReference>
<evidence type="ECO:0000256" key="3">
    <source>
        <dbReference type="ARBA" id="ARBA00013194"/>
    </source>
</evidence>
<dbReference type="InterPro" id="IPR001179">
    <property type="entry name" value="PPIase_FKBP_dom"/>
</dbReference>
<dbReference type="EMBL" id="CP002810">
    <property type="protein sequence ID" value="AEG44974.1"/>
    <property type="molecule type" value="Genomic_DNA"/>
</dbReference>
<dbReference type="Pfam" id="PF00254">
    <property type="entry name" value="FKBP_C"/>
    <property type="match status" value="1"/>
</dbReference>
<evidence type="ECO:0000256" key="4">
    <source>
        <dbReference type="ARBA" id="ARBA00023110"/>
    </source>
</evidence>
<reference evidence="10 11" key="1">
    <citation type="submission" date="2011-05" db="EMBL/GenBank/DDBJ databases">
        <title>Complete sequence of Isoptericola variabilis 225.</title>
        <authorList>
            <consortium name="US DOE Joint Genome Institute"/>
            <person name="Lucas S."/>
            <person name="Han J."/>
            <person name="Lapidus A."/>
            <person name="Cheng J.-F."/>
            <person name="Goodwin L."/>
            <person name="Pitluck S."/>
            <person name="Peters L."/>
            <person name="Mikhailova N."/>
            <person name="Zeytun A."/>
            <person name="Han C."/>
            <person name="Tapia R."/>
            <person name="Land M."/>
            <person name="Hauser L."/>
            <person name="Kyrpides N."/>
            <person name="Ivanova N."/>
            <person name="Pagani I."/>
            <person name="Siebers A."/>
            <person name="Allgaier M."/>
            <person name="Thelen M."/>
            <person name="Hugenholtz P."/>
            <person name="Gladden J."/>
            <person name="Woyke T."/>
        </authorList>
    </citation>
    <scope>NUCLEOTIDE SEQUENCE [LARGE SCALE GENOMIC DNA]</scope>
    <source>
        <strain evidence="11">225</strain>
    </source>
</reference>
<protein>
    <recommendedName>
        <fullName evidence="3 6">peptidylprolyl isomerase</fullName>
        <ecNumber evidence="3 6">5.2.1.8</ecNumber>
    </recommendedName>
</protein>
<dbReference type="PANTHER" id="PTHR43811">
    <property type="entry name" value="FKBP-TYPE PEPTIDYL-PROLYL CIS-TRANS ISOMERASE FKPA"/>
    <property type="match status" value="1"/>
</dbReference>
<dbReference type="PROSITE" id="PS50059">
    <property type="entry name" value="FKBP_PPIASE"/>
    <property type="match status" value="1"/>
</dbReference>
<evidence type="ECO:0000256" key="5">
    <source>
        <dbReference type="ARBA" id="ARBA00023235"/>
    </source>
</evidence>
<feature type="signal peptide" evidence="8">
    <location>
        <begin position="1"/>
        <end position="24"/>
    </location>
</feature>
<evidence type="ECO:0000256" key="6">
    <source>
        <dbReference type="PROSITE-ProRule" id="PRU00277"/>
    </source>
</evidence>
<dbReference type="InterPro" id="IPR046357">
    <property type="entry name" value="PPIase_dom_sf"/>
</dbReference>
<evidence type="ECO:0000259" key="9">
    <source>
        <dbReference type="PROSITE" id="PS50059"/>
    </source>
</evidence>
<keyword evidence="8" id="KW-0732">Signal</keyword>
<keyword evidence="11" id="KW-1185">Reference proteome</keyword>
<evidence type="ECO:0000256" key="7">
    <source>
        <dbReference type="SAM" id="MobiDB-lite"/>
    </source>
</evidence>
<comment type="catalytic activity">
    <reaction evidence="1 6">
        <text>[protein]-peptidylproline (omega=180) = [protein]-peptidylproline (omega=0)</text>
        <dbReference type="Rhea" id="RHEA:16237"/>
        <dbReference type="Rhea" id="RHEA-COMP:10747"/>
        <dbReference type="Rhea" id="RHEA-COMP:10748"/>
        <dbReference type="ChEBI" id="CHEBI:83833"/>
        <dbReference type="ChEBI" id="CHEBI:83834"/>
        <dbReference type="EC" id="5.2.1.8"/>
    </reaction>
</comment>
<dbReference type="GO" id="GO:0003755">
    <property type="term" value="F:peptidyl-prolyl cis-trans isomerase activity"/>
    <property type="evidence" value="ECO:0007669"/>
    <property type="project" value="UniProtKB-KW"/>
</dbReference>